<dbReference type="GO" id="GO:0043161">
    <property type="term" value="P:proteasome-mediated ubiquitin-dependent protein catabolic process"/>
    <property type="evidence" value="ECO:0007669"/>
    <property type="project" value="TreeGrafter"/>
</dbReference>
<dbReference type="OrthoDB" id="7103806at2759"/>
<dbReference type="Gene3D" id="1.25.40.10">
    <property type="entry name" value="Tetratricopeptide repeat domain"/>
    <property type="match status" value="2"/>
</dbReference>
<sequence>MLKSLYEICLSVAVTDCVSVCKYKFCKKEFRALPNHILFDFYYKMYLEKRLCLLAVEFNELDVFCRMLTVKHQRTKLLKSFQALIDHGTNVPEILIKKYLAKCNTGESPDSNIEIGLKLGTFFNESGLFNYSMNVLNITESICKKQPRDALTLRKLLDCYHKRIYAETTYCEFKEAEKTYNSTLEVIKELEALDALPNLAGLYANFSYLHFIRSEYEEEYNWSQKALTLLTEDLPTRIIIDVLRQASKACVLKRQFDRAGLLIRQAVTLASELYLQDGHPYFANTLTDYAFYLLNSDSVQESVKVYDKALSIRKEVFERNNIHVALGHEDLAYALYVNEYSSGRFYHARENAERSMRIMERILPKDHLLLASVRRVKALILEEIALDEQSNTYLQMQYLEEAEQLHKAALALSQKSFGERNVQTAKHYGNLGRLYQSMKMYDEAERMHLKAIAIKEELLGKDDYEVGLSTGHLASLYNYHMKRYRDAEKLYLRSLEINLRLFGEAYSGLEYDYRGLANVYAKLLEPEGVIHYSHKMQEWQRLREALKTSEPNLEPQPLSQILEIYFNSMK</sequence>
<dbReference type="EMBL" id="CAACVG010009646">
    <property type="protein sequence ID" value="VEN53775.1"/>
    <property type="molecule type" value="Genomic_DNA"/>
</dbReference>
<dbReference type="AlphaFoldDB" id="A0A653D362"/>
<proteinExistence type="predicted"/>
<keyword evidence="3" id="KW-1185">Reference proteome</keyword>
<dbReference type="InterPro" id="IPR042476">
    <property type="entry name" value="APPBP2"/>
</dbReference>
<dbReference type="PANTHER" id="PTHR46575">
    <property type="entry name" value="AMYLOID PROTEIN-BINDING PROTEIN 2"/>
    <property type="match status" value="1"/>
</dbReference>
<dbReference type="Pfam" id="PF13374">
    <property type="entry name" value="TPR_10"/>
    <property type="match status" value="1"/>
</dbReference>
<dbReference type="SUPFAM" id="SSF48452">
    <property type="entry name" value="TPR-like"/>
    <property type="match status" value="2"/>
</dbReference>
<reference evidence="2 3" key="1">
    <citation type="submission" date="2019-01" db="EMBL/GenBank/DDBJ databases">
        <authorList>
            <person name="Sayadi A."/>
        </authorList>
    </citation>
    <scope>NUCLEOTIDE SEQUENCE [LARGE SCALE GENOMIC DNA]</scope>
</reference>
<accession>A0A653D362</accession>
<dbReference type="InterPro" id="IPR019734">
    <property type="entry name" value="TPR_rpt"/>
</dbReference>
<dbReference type="GO" id="GO:0031462">
    <property type="term" value="C:Cul2-RING ubiquitin ligase complex"/>
    <property type="evidence" value="ECO:0007669"/>
    <property type="project" value="TreeGrafter"/>
</dbReference>
<keyword evidence="1" id="KW-0802">TPR repeat</keyword>
<dbReference type="PROSITE" id="PS50005">
    <property type="entry name" value="TPR"/>
    <property type="match status" value="1"/>
</dbReference>
<organism evidence="2 3">
    <name type="scientific">Callosobruchus maculatus</name>
    <name type="common">Southern cowpea weevil</name>
    <name type="synonym">Pulse bruchid</name>
    <dbReference type="NCBI Taxonomy" id="64391"/>
    <lineage>
        <taxon>Eukaryota</taxon>
        <taxon>Metazoa</taxon>
        <taxon>Ecdysozoa</taxon>
        <taxon>Arthropoda</taxon>
        <taxon>Hexapoda</taxon>
        <taxon>Insecta</taxon>
        <taxon>Pterygota</taxon>
        <taxon>Neoptera</taxon>
        <taxon>Endopterygota</taxon>
        <taxon>Coleoptera</taxon>
        <taxon>Polyphaga</taxon>
        <taxon>Cucujiformia</taxon>
        <taxon>Chrysomeloidea</taxon>
        <taxon>Chrysomelidae</taxon>
        <taxon>Bruchinae</taxon>
        <taxon>Bruchini</taxon>
        <taxon>Callosobruchus</taxon>
    </lineage>
</organism>
<evidence type="ECO:0000313" key="3">
    <source>
        <dbReference type="Proteomes" id="UP000410492"/>
    </source>
</evidence>
<dbReference type="GO" id="GO:0006886">
    <property type="term" value="P:intracellular protein transport"/>
    <property type="evidence" value="ECO:0007669"/>
    <property type="project" value="InterPro"/>
</dbReference>
<name>A0A653D362_CALMS</name>
<protein>
    <recommendedName>
        <fullName evidence="4">MalT-like TPR region domain-containing protein</fullName>
    </recommendedName>
</protein>
<dbReference type="PANTHER" id="PTHR46575:SF1">
    <property type="entry name" value="AMYLOID PROTEIN-BINDING PROTEIN 2"/>
    <property type="match status" value="1"/>
</dbReference>
<evidence type="ECO:0008006" key="4">
    <source>
        <dbReference type="Google" id="ProtNLM"/>
    </source>
</evidence>
<evidence type="ECO:0000313" key="2">
    <source>
        <dbReference type="EMBL" id="VEN53775.1"/>
    </source>
</evidence>
<evidence type="ECO:0000256" key="1">
    <source>
        <dbReference type="PROSITE-ProRule" id="PRU00339"/>
    </source>
</evidence>
<feature type="repeat" description="TPR" evidence="1">
    <location>
        <begin position="425"/>
        <end position="458"/>
    </location>
</feature>
<dbReference type="GO" id="GO:1990756">
    <property type="term" value="F:ubiquitin-like ligase-substrate adaptor activity"/>
    <property type="evidence" value="ECO:0007669"/>
    <property type="project" value="TreeGrafter"/>
</dbReference>
<dbReference type="InterPro" id="IPR011990">
    <property type="entry name" value="TPR-like_helical_dom_sf"/>
</dbReference>
<dbReference type="SMR" id="A0A653D362"/>
<dbReference type="Pfam" id="PF13424">
    <property type="entry name" value="TPR_12"/>
    <property type="match status" value="1"/>
</dbReference>
<gene>
    <name evidence="2" type="ORF">CALMAC_LOCUS13472</name>
</gene>
<dbReference type="Proteomes" id="UP000410492">
    <property type="component" value="Unassembled WGS sequence"/>
</dbReference>
<dbReference type="SMART" id="SM00028">
    <property type="entry name" value="TPR"/>
    <property type="match status" value="4"/>
</dbReference>